<evidence type="ECO:0000256" key="6">
    <source>
        <dbReference type="ARBA" id="ARBA00023242"/>
    </source>
</evidence>
<dbReference type="VEuPathDB" id="FungiDB:HMPREF1541_07737"/>
<dbReference type="GO" id="GO:0016491">
    <property type="term" value="F:oxidoreductase activity"/>
    <property type="evidence" value="ECO:0007669"/>
    <property type="project" value="UniProtKB-KW"/>
</dbReference>
<dbReference type="PANTHER" id="PTHR43035">
    <property type="entry name" value="FATTY ACID REPRESSION MUTANT PROTEIN 2-RELATED"/>
    <property type="match status" value="1"/>
</dbReference>
<dbReference type="EMBL" id="KB822723">
    <property type="protein sequence ID" value="ETN38113.1"/>
    <property type="molecule type" value="Genomic_DNA"/>
</dbReference>
<keyword evidence="5" id="KW-0560">Oxidoreductase</keyword>
<organism evidence="8 9">
    <name type="scientific">Cyphellophora europaea (strain CBS 101466)</name>
    <name type="common">Phialophora europaea</name>
    <dbReference type="NCBI Taxonomy" id="1220924"/>
    <lineage>
        <taxon>Eukaryota</taxon>
        <taxon>Fungi</taxon>
        <taxon>Dikarya</taxon>
        <taxon>Ascomycota</taxon>
        <taxon>Pezizomycotina</taxon>
        <taxon>Eurotiomycetes</taxon>
        <taxon>Chaetothyriomycetidae</taxon>
        <taxon>Chaetothyriales</taxon>
        <taxon>Cyphellophoraceae</taxon>
        <taxon>Cyphellophora</taxon>
    </lineage>
</organism>
<evidence type="ECO:0000313" key="9">
    <source>
        <dbReference type="Proteomes" id="UP000030752"/>
    </source>
</evidence>
<evidence type="ECO:0000256" key="1">
    <source>
        <dbReference type="ARBA" id="ARBA00004123"/>
    </source>
</evidence>
<dbReference type="Gene3D" id="3.40.109.10">
    <property type="entry name" value="NADH Oxidase"/>
    <property type="match status" value="1"/>
</dbReference>
<protein>
    <recommendedName>
        <fullName evidence="7">Nitroreductase domain-containing protein</fullName>
    </recommendedName>
</protein>
<sequence>MADKKPFLEAIAARRTIYTISPENLPVPTSRVQEIITQVIKHTPSPYNAQTARAVIIFDDNHRKYFDAVESGLEKILPPEVWSVLSGSIKSFRSGGAGTVLWFEDEEAIEKLTTTHPAIAPFAESWSDQSNGMHQINAWTALEAEGLGASLQHHHFAPDVMSYYHDALKVPKTWKPKAQLVFGTPTAPAGDKAFEPIEGKRLVLVQ</sequence>
<dbReference type="InterPro" id="IPR000415">
    <property type="entry name" value="Nitroreductase-like"/>
</dbReference>
<keyword evidence="9" id="KW-1185">Reference proteome</keyword>
<dbReference type="GO" id="GO:0005634">
    <property type="term" value="C:nucleus"/>
    <property type="evidence" value="ECO:0007669"/>
    <property type="project" value="UniProtKB-SubCell"/>
</dbReference>
<dbReference type="RefSeq" id="XP_008720282.1">
    <property type="nucleotide sequence ID" value="XM_008722060.1"/>
</dbReference>
<comment type="subcellular location">
    <subcellularLocation>
        <location evidence="2">Cytoplasm</location>
    </subcellularLocation>
    <subcellularLocation>
        <location evidence="1">Nucleus</location>
    </subcellularLocation>
</comment>
<comment type="similarity">
    <text evidence="3">Belongs to the nitroreductase family.</text>
</comment>
<dbReference type="SUPFAM" id="SSF55469">
    <property type="entry name" value="FMN-dependent nitroreductase-like"/>
    <property type="match status" value="1"/>
</dbReference>
<feature type="domain" description="Nitroreductase" evidence="7">
    <location>
        <begin position="11"/>
        <end position="183"/>
    </location>
</feature>
<evidence type="ECO:0000313" key="8">
    <source>
        <dbReference type="EMBL" id="ETN38113.1"/>
    </source>
</evidence>
<keyword evidence="4" id="KW-0963">Cytoplasm</keyword>
<evidence type="ECO:0000259" key="7">
    <source>
        <dbReference type="Pfam" id="PF00881"/>
    </source>
</evidence>
<accession>W2RQW5</accession>
<dbReference type="Pfam" id="PF00881">
    <property type="entry name" value="Nitroreductase"/>
    <property type="match status" value="1"/>
</dbReference>
<evidence type="ECO:0000256" key="3">
    <source>
        <dbReference type="ARBA" id="ARBA00007118"/>
    </source>
</evidence>
<reference evidence="8 9" key="1">
    <citation type="submission" date="2013-03" db="EMBL/GenBank/DDBJ databases">
        <title>The Genome Sequence of Phialophora europaea CBS 101466.</title>
        <authorList>
            <consortium name="The Broad Institute Genomics Platform"/>
            <person name="Cuomo C."/>
            <person name="de Hoog S."/>
            <person name="Gorbushina A."/>
            <person name="Walker B."/>
            <person name="Young S.K."/>
            <person name="Zeng Q."/>
            <person name="Gargeya S."/>
            <person name="Fitzgerald M."/>
            <person name="Haas B."/>
            <person name="Abouelleil A."/>
            <person name="Allen A.W."/>
            <person name="Alvarado L."/>
            <person name="Arachchi H.M."/>
            <person name="Berlin A.M."/>
            <person name="Chapman S.B."/>
            <person name="Gainer-Dewar J."/>
            <person name="Goldberg J."/>
            <person name="Griggs A."/>
            <person name="Gujja S."/>
            <person name="Hansen M."/>
            <person name="Howarth C."/>
            <person name="Imamovic A."/>
            <person name="Ireland A."/>
            <person name="Larimer J."/>
            <person name="McCowan C."/>
            <person name="Murphy C."/>
            <person name="Pearson M."/>
            <person name="Poon T.W."/>
            <person name="Priest M."/>
            <person name="Roberts A."/>
            <person name="Saif S."/>
            <person name="Shea T."/>
            <person name="Sisk P."/>
            <person name="Sykes S."/>
            <person name="Wortman J."/>
            <person name="Nusbaum C."/>
            <person name="Birren B."/>
        </authorList>
    </citation>
    <scope>NUCLEOTIDE SEQUENCE [LARGE SCALE GENOMIC DNA]</scope>
    <source>
        <strain evidence="8 9">CBS 101466</strain>
    </source>
</reference>
<dbReference type="InterPro" id="IPR029479">
    <property type="entry name" value="Nitroreductase"/>
</dbReference>
<dbReference type="GO" id="GO:0034599">
    <property type="term" value="P:cellular response to oxidative stress"/>
    <property type="evidence" value="ECO:0007669"/>
    <property type="project" value="InterPro"/>
</dbReference>
<gene>
    <name evidence="8" type="ORF">HMPREF1541_07737</name>
</gene>
<evidence type="ECO:0000256" key="5">
    <source>
        <dbReference type="ARBA" id="ARBA00023002"/>
    </source>
</evidence>
<evidence type="ECO:0000256" key="2">
    <source>
        <dbReference type="ARBA" id="ARBA00004496"/>
    </source>
</evidence>
<dbReference type="Proteomes" id="UP000030752">
    <property type="component" value="Unassembled WGS sequence"/>
</dbReference>
<dbReference type="eggNOG" id="ENOG502RYI9">
    <property type="taxonomic scope" value="Eukaryota"/>
</dbReference>
<dbReference type="STRING" id="1220924.W2RQW5"/>
<dbReference type="HOGENOM" id="CLU_073125_1_0_1"/>
<dbReference type="PANTHER" id="PTHR43035:SF1">
    <property type="entry name" value="FATTY ACID REPRESSION MUTANT PROTEIN 2-RELATED"/>
    <property type="match status" value="1"/>
</dbReference>
<dbReference type="InterPro" id="IPR033877">
    <property type="entry name" value="Frm2/Hbn1"/>
</dbReference>
<dbReference type="GeneID" id="19975076"/>
<dbReference type="FunFam" id="3.40.109.10:FF:000001">
    <property type="entry name" value="Nitroreductase family"/>
    <property type="match status" value="1"/>
</dbReference>
<dbReference type="GO" id="GO:0005737">
    <property type="term" value="C:cytoplasm"/>
    <property type="evidence" value="ECO:0007669"/>
    <property type="project" value="UniProtKB-SubCell"/>
</dbReference>
<evidence type="ECO:0000256" key="4">
    <source>
        <dbReference type="ARBA" id="ARBA00022490"/>
    </source>
</evidence>
<proteinExistence type="inferred from homology"/>
<keyword evidence="6" id="KW-0539">Nucleus</keyword>
<dbReference type="OrthoDB" id="2138173at2759"/>
<dbReference type="InParanoid" id="W2RQW5"/>
<dbReference type="AlphaFoldDB" id="W2RQW5"/>
<name>W2RQW5_CYPE1</name>
<dbReference type="FunCoup" id="W2RQW5">
    <property type="interactions" value="16"/>
</dbReference>